<dbReference type="GO" id="GO:0005737">
    <property type="term" value="C:cytoplasm"/>
    <property type="evidence" value="ECO:0007669"/>
    <property type="project" value="TreeGrafter"/>
</dbReference>
<dbReference type="InterPro" id="IPR016024">
    <property type="entry name" value="ARM-type_fold"/>
</dbReference>
<dbReference type="InterPro" id="IPR033133">
    <property type="entry name" value="PUM-HD"/>
</dbReference>
<dbReference type="EMBL" id="AGNL01045307">
    <property type="protein sequence ID" value="EJK48906.1"/>
    <property type="molecule type" value="Genomic_DNA"/>
</dbReference>
<feature type="domain" description="PUM-HD" evidence="3">
    <location>
        <begin position="200"/>
        <end position="556"/>
    </location>
</feature>
<keyword evidence="5" id="KW-1185">Reference proteome</keyword>
<dbReference type="SMART" id="SM00025">
    <property type="entry name" value="Pumilio"/>
    <property type="match status" value="7"/>
</dbReference>
<dbReference type="Pfam" id="PF22493">
    <property type="entry name" value="PUF_NOP9"/>
    <property type="match status" value="1"/>
</dbReference>
<feature type="repeat" description="Pumilio" evidence="2">
    <location>
        <begin position="491"/>
        <end position="530"/>
    </location>
</feature>
<gene>
    <name evidence="4" type="ORF">THAOC_32263</name>
</gene>
<dbReference type="OrthoDB" id="668540at2759"/>
<keyword evidence="1" id="KW-0677">Repeat</keyword>
<evidence type="ECO:0000313" key="4">
    <source>
        <dbReference type="EMBL" id="EJK48906.1"/>
    </source>
</evidence>
<dbReference type="GO" id="GO:0010608">
    <property type="term" value="P:post-transcriptional regulation of gene expression"/>
    <property type="evidence" value="ECO:0007669"/>
    <property type="project" value="TreeGrafter"/>
</dbReference>
<proteinExistence type="predicted"/>
<dbReference type="PANTHER" id="PTHR12537">
    <property type="entry name" value="RNA BINDING PROTEIN PUMILIO-RELATED"/>
    <property type="match status" value="1"/>
</dbReference>
<reference evidence="4 5" key="1">
    <citation type="journal article" date="2012" name="Genome Biol.">
        <title>Genome and low-iron response of an oceanic diatom adapted to chronic iron limitation.</title>
        <authorList>
            <person name="Lommer M."/>
            <person name="Specht M."/>
            <person name="Roy A.S."/>
            <person name="Kraemer L."/>
            <person name="Andreson R."/>
            <person name="Gutowska M.A."/>
            <person name="Wolf J."/>
            <person name="Bergner S.V."/>
            <person name="Schilhabel M.B."/>
            <person name="Klostermeier U.C."/>
            <person name="Beiko R.G."/>
            <person name="Rosenstiel P."/>
            <person name="Hippler M."/>
            <person name="Laroche J."/>
        </authorList>
    </citation>
    <scope>NUCLEOTIDE SEQUENCE [LARGE SCALE GENOMIC DNA]</scope>
    <source>
        <strain evidence="4 5">CCMP1005</strain>
    </source>
</reference>
<evidence type="ECO:0000313" key="5">
    <source>
        <dbReference type="Proteomes" id="UP000266841"/>
    </source>
</evidence>
<dbReference type="Proteomes" id="UP000266841">
    <property type="component" value="Unassembled WGS sequence"/>
</dbReference>
<sequence length="557" mass="61966">MAAPTVDEGLAPPSTCNMATLTEALESKSLDEPKPTSKVYLNLCGLAAPSSPTGSGDETVGSMTPPNNYPSSVEATWNPYSVPSVPSGEYAPTAYFHGHHCPHFGGWDIHGTPVTCVQYPVTLPSMYPPHPVYAPYGYYTAPIPAFVVTPPTSQTQFEASHLSTSFNSAGSVSSGVSPDRKRGGKKGRIPCGQCFEERIKYSGKVRAFKGRLHCYTGANWRLGSVLNLFHPPGRIVETIKNQNGSRFIQQKLLTADKEEIQLIFDETMKDFDDEMREKIYRKLSSDVIAISKRPFGCRVLQSSFETLPKKNVSALAAKFKGNVLSCVHDHNSNHVIQKVITVLGNYAKEARDEGDEEMCELFVKALDPIINEINRSISGVARHSYGCRCVQRILESCVDPHRSKTLDGILACHGRLMEDQYGNYPIQKSIVHGRECDRDAIFRSLTKGNDIIRFSKHKQVSHIVEACLRHGTSYQRERIIEKMLSGTGTDHFSHDESGIINMCKNPYGNYVLKTVLDLLEDGNLRDRVFQELIDHKNELASAPYCKDIIEQLDIYQT</sequence>
<dbReference type="InterPro" id="IPR001313">
    <property type="entry name" value="Pumilio_RNA-bd_rpt"/>
</dbReference>
<protein>
    <recommendedName>
        <fullName evidence="3">PUM-HD domain-containing protein</fullName>
    </recommendedName>
</protein>
<dbReference type="Gene3D" id="1.25.10.10">
    <property type="entry name" value="Leucine-rich Repeat Variant"/>
    <property type="match status" value="1"/>
</dbReference>
<dbReference type="GO" id="GO:0003729">
    <property type="term" value="F:mRNA binding"/>
    <property type="evidence" value="ECO:0007669"/>
    <property type="project" value="TreeGrafter"/>
</dbReference>
<organism evidence="4 5">
    <name type="scientific">Thalassiosira oceanica</name>
    <name type="common">Marine diatom</name>
    <dbReference type="NCBI Taxonomy" id="159749"/>
    <lineage>
        <taxon>Eukaryota</taxon>
        <taxon>Sar</taxon>
        <taxon>Stramenopiles</taxon>
        <taxon>Ochrophyta</taxon>
        <taxon>Bacillariophyta</taxon>
        <taxon>Coscinodiscophyceae</taxon>
        <taxon>Thalassiosirophycidae</taxon>
        <taxon>Thalassiosirales</taxon>
        <taxon>Thalassiosiraceae</taxon>
        <taxon>Thalassiosira</taxon>
    </lineage>
</organism>
<evidence type="ECO:0000256" key="1">
    <source>
        <dbReference type="ARBA" id="ARBA00022737"/>
    </source>
</evidence>
<feature type="repeat" description="Pumilio" evidence="2">
    <location>
        <begin position="227"/>
        <end position="265"/>
    </location>
</feature>
<evidence type="ECO:0000256" key="2">
    <source>
        <dbReference type="PROSITE-ProRule" id="PRU00317"/>
    </source>
</evidence>
<name>K0RIZ4_THAOC</name>
<dbReference type="Pfam" id="PF00806">
    <property type="entry name" value="PUF"/>
    <property type="match status" value="1"/>
</dbReference>
<dbReference type="SUPFAM" id="SSF48371">
    <property type="entry name" value="ARM repeat"/>
    <property type="match status" value="1"/>
</dbReference>
<feature type="repeat" description="Pumilio" evidence="2">
    <location>
        <begin position="444"/>
        <end position="481"/>
    </location>
</feature>
<evidence type="ECO:0000259" key="3">
    <source>
        <dbReference type="PROSITE" id="PS50303"/>
    </source>
</evidence>
<dbReference type="InterPro" id="IPR011989">
    <property type="entry name" value="ARM-like"/>
</dbReference>
<dbReference type="OMA" id="ASAPYCK"/>
<dbReference type="eggNOG" id="KOG1488">
    <property type="taxonomic scope" value="Eukaryota"/>
</dbReference>
<dbReference type="PROSITE" id="PS50302">
    <property type="entry name" value="PUM"/>
    <property type="match status" value="5"/>
</dbReference>
<feature type="repeat" description="Pumilio" evidence="2">
    <location>
        <begin position="282"/>
        <end position="317"/>
    </location>
</feature>
<dbReference type="PROSITE" id="PS50303">
    <property type="entry name" value="PUM_HD"/>
    <property type="match status" value="1"/>
</dbReference>
<accession>K0RIZ4</accession>
<feature type="repeat" description="Pumilio" evidence="2">
    <location>
        <begin position="372"/>
        <end position="407"/>
    </location>
</feature>
<dbReference type="PANTHER" id="PTHR12537:SF12">
    <property type="entry name" value="MATERNAL PROTEIN PUMILIO"/>
    <property type="match status" value="1"/>
</dbReference>
<dbReference type="AlphaFoldDB" id="K0RIZ4"/>
<comment type="caution">
    <text evidence="4">The sequence shown here is derived from an EMBL/GenBank/DDBJ whole genome shotgun (WGS) entry which is preliminary data.</text>
</comment>